<dbReference type="Proteomes" id="UP000524535">
    <property type="component" value="Unassembled WGS sequence"/>
</dbReference>
<comment type="caution">
    <text evidence="1">The sequence shown here is derived from an EMBL/GenBank/DDBJ whole genome shotgun (WGS) entry which is preliminary data.</text>
</comment>
<accession>A0A7W6WPX5</accession>
<evidence type="ECO:0000313" key="4">
    <source>
        <dbReference type="Proteomes" id="UP000520770"/>
    </source>
</evidence>
<dbReference type="Proteomes" id="UP000520770">
    <property type="component" value="Unassembled WGS sequence"/>
</dbReference>
<protein>
    <submittedName>
        <fullName evidence="1">Uncharacterized protein YeaO (DUF488 family)</fullName>
    </submittedName>
</protein>
<gene>
    <name evidence="2" type="ORF">GGE31_002952</name>
    <name evidence="1" type="ORF">GGE33_003101</name>
    <name evidence="3" type="ORF">GGE35_002893</name>
</gene>
<dbReference type="InterPro" id="IPR052552">
    <property type="entry name" value="YeaO-like"/>
</dbReference>
<dbReference type="AlphaFoldDB" id="A0A7W6WPX5"/>
<dbReference type="Pfam" id="PF22752">
    <property type="entry name" value="DUF488-N3i"/>
    <property type="match status" value="1"/>
</dbReference>
<evidence type="ECO:0000313" key="3">
    <source>
        <dbReference type="EMBL" id="MBB4447071.1"/>
    </source>
</evidence>
<proteinExistence type="predicted"/>
<dbReference type="PANTHER" id="PTHR36849:SF1">
    <property type="entry name" value="CYTOPLASMIC PROTEIN"/>
    <property type="match status" value="1"/>
</dbReference>
<dbReference type="PANTHER" id="PTHR36849">
    <property type="entry name" value="CYTOPLASMIC PROTEIN-RELATED"/>
    <property type="match status" value="1"/>
</dbReference>
<evidence type="ECO:0000313" key="6">
    <source>
        <dbReference type="Proteomes" id="UP000576087"/>
    </source>
</evidence>
<evidence type="ECO:0000313" key="5">
    <source>
        <dbReference type="Proteomes" id="UP000524535"/>
    </source>
</evidence>
<dbReference type="RefSeq" id="WP_343062461.1">
    <property type="nucleotide sequence ID" value="NZ_JACIGW010000003.1"/>
</dbReference>
<reference evidence="4 5" key="1">
    <citation type="submission" date="2020-08" db="EMBL/GenBank/DDBJ databases">
        <title>Genomic Encyclopedia of Type Strains, Phase IV (KMG-V): Genome sequencing to study the core and pangenomes of soil and plant-associated prokaryotes.</title>
        <authorList>
            <person name="Whitman W."/>
        </authorList>
    </citation>
    <scope>NUCLEOTIDE SEQUENCE [LARGE SCALE GENOMIC DNA]</scope>
    <source>
        <strain evidence="2 5">SEMIA 444</strain>
        <strain evidence="1 4">SEMIA 448</strain>
        <strain evidence="3 6">SEMIA 452</strain>
    </source>
</reference>
<organism evidence="1 4">
    <name type="scientific">Aliirhizobium cellulosilyticum</name>
    <dbReference type="NCBI Taxonomy" id="393664"/>
    <lineage>
        <taxon>Bacteria</taxon>
        <taxon>Pseudomonadati</taxon>
        <taxon>Pseudomonadota</taxon>
        <taxon>Alphaproteobacteria</taxon>
        <taxon>Hyphomicrobiales</taxon>
        <taxon>Rhizobiaceae</taxon>
        <taxon>Aliirhizobium</taxon>
    </lineage>
</organism>
<dbReference type="EMBL" id="JACIGY010000003">
    <property type="protein sequence ID" value="MBB4412439.1"/>
    <property type="molecule type" value="Genomic_DNA"/>
</dbReference>
<sequence>MNERSQVCLKRIYEPVDENDGARILVDRMWPRGVSKEQASLTEWMKDIAPSAELRHWFDHNIEKWPSFQHLYFQELGQEHDAVARLMSYVRAGSPITLLYAAHDEKHNNAVALKEYLNTLGPW</sequence>
<evidence type="ECO:0000313" key="1">
    <source>
        <dbReference type="EMBL" id="MBB4349339.1"/>
    </source>
</evidence>
<dbReference type="EMBL" id="JACIHM010000003">
    <property type="protein sequence ID" value="MBB4447071.1"/>
    <property type="molecule type" value="Genomic_DNA"/>
</dbReference>
<keyword evidence="5" id="KW-1185">Reference proteome</keyword>
<name>A0A7W6WPX5_9HYPH</name>
<dbReference type="Proteomes" id="UP000576087">
    <property type="component" value="Unassembled WGS sequence"/>
</dbReference>
<evidence type="ECO:0000313" key="2">
    <source>
        <dbReference type="EMBL" id="MBB4412439.1"/>
    </source>
</evidence>
<dbReference type="EMBL" id="JACIGW010000003">
    <property type="protein sequence ID" value="MBB4349339.1"/>
    <property type="molecule type" value="Genomic_DNA"/>
</dbReference>